<keyword evidence="15" id="KW-1185">Reference proteome</keyword>
<keyword evidence="9" id="KW-0460">Magnesium</keyword>
<dbReference type="CDD" id="cd07033">
    <property type="entry name" value="TPP_PYR_DXS_TK_like"/>
    <property type="match status" value="1"/>
</dbReference>
<dbReference type="GO" id="GO:0016114">
    <property type="term" value="P:terpenoid biosynthetic process"/>
    <property type="evidence" value="ECO:0007669"/>
    <property type="project" value="InterPro"/>
</dbReference>
<evidence type="ECO:0000256" key="6">
    <source>
        <dbReference type="ARBA" id="ARBA00013150"/>
    </source>
</evidence>
<gene>
    <name evidence="14" type="ORF">SAMN02949497_0410</name>
</gene>
<dbReference type="GO" id="GO:0008661">
    <property type="term" value="F:1-deoxy-D-xylulose-5-phosphate synthase activity"/>
    <property type="evidence" value="ECO:0007669"/>
    <property type="project" value="UniProtKB-EC"/>
</dbReference>
<dbReference type="Gene3D" id="3.40.50.920">
    <property type="match status" value="1"/>
</dbReference>
<protein>
    <recommendedName>
        <fullName evidence="6">1-deoxy-D-xylulose-5-phosphate synthase</fullName>
        <ecNumber evidence="6">2.2.1.7</ecNumber>
    </recommendedName>
</protein>
<dbReference type="FunFam" id="3.40.50.970:FF:000129">
    <property type="entry name" value="Transketolase"/>
    <property type="match status" value="1"/>
</dbReference>
<comment type="pathway">
    <text evidence="3">Metabolic intermediate biosynthesis; 1-deoxy-D-xylulose 5-phosphate biosynthesis; 1-deoxy-D-xylulose 5-phosphate from D-glyceraldehyde 3-phosphate and pyruvate: step 1/1.</text>
</comment>
<evidence type="ECO:0000256" key="5">
    <source>
        <dbReference type="ARBA" id="ARBA00011738"/>
    </source>
</evidence>
<dbReference type="EMBL" id="FXAM01000002">
    <property type="protein sequence ID" value="SMF97384.1"/>
    <property type="molecule type" value="Genomic_DNA"/>
</dbReference>
<dbReference type="SMART" id="SM00861">
    <property type="entry name" value="Transket_pyr"/>
    <property type="match status" value="1"/>
</dbReference>
<accession>A0A1Y6DB75</accession>
<evidence type="ECO:0000256" key="3">
    <source>
        <dbReference type="ARBA" id="ARBA00004980"/>
    </source>
</evidence>
<evidence type="ECO:0000256" key="1">
    <source>
        <dbReference type="ARBA" id="ARBA00001946"/>
    </source>
</evidence>
<dbReference type="SUPFAM" id="SSF52518">
    <property type="entry name" value="Thiamin diphosphate-binding fold (THDP-binding)"/>
    <property type="match status" value="1"/>
</dbReference>
<evidence type="ECO:0000256" key="8">
    <source>
        <dbReference type="ARBA" id="ARBA00022723"/>
    </source>
</evidence>
<dbReference type="InterPro" id="IPR033248">
    <property type="entry name" value="Transketolase_C"/>
</dbReference>
<keyword evidence="12" id="KW-0414">Isoprene biosynthesis</keyword>
<dbReference type="GO" id="GO:0005829">
    <property type="term" value="C:cytosol"/>
    <property type="evidence" value="ECO:0007669"/>
    <property type="project" value="TreeGrafter"/>
</dbReference>
<dbReference type="AlphaFoldDB" id="A0A1Y6DB75"/>
<comment type="cofactor">
    <cofactor evidence="2">
        <name>thiamine diphosphate</name>
        <dbReference type="ChEBI" id="CHEBI:58937"/>
    </cofactor>
</comment>
<reference evidence="14 15" key="1">
    <citation type="submission" date="2016-12" db="EMBL/GenBank/DDBJ databases">
        <authorList>
            <person name="Song W.-J."/>
            <person name="Kurnit D.M."/>
        </authorList>
    </citation>
    <scope>NUCLEOTIDE SEQUENCE [LARGE SCALE GENOMIC DNA]</scope>
    <source>
        <strain evidence="14 15">175</strain>
    </source>
</reference>
<dbReference type="OrthoDB" id="8732661at2"/>
<dbReference type="Gene3D" id="3.40.50.970">
    <property type="match status" value="1"/>
</dbReference>
<dbReference type="Pfam" id="PF02779">
    <property type="entry name" value="Transket_pyr"/>
    <property type="match status" value="1"/>
</dbReference>
<dbReference type="InterPro" id="IPR005475">
    <property type="entry name" value="Transketolase-like_Pyr-bd"/>
</dbReference>
<evidence type="ECO:0000313" key="15">
    <source>
        <dbReference type="Proteomes" id="UP000192923"/>
    </source>
</evidence>
<comment type="similarity">
    <text evidence="4">Belongs to the transketolase family. DXPS subfamily.</text>
</comment>
<organism evidence="14 15">
    <name type="scientific">Methylomagnum ishizawai</name>
    <dbReference type="NCBI Taxonomy" id="1760988"/>
    <lineage>
        <taxon>Bacteria</taxon>
        <taxon>Pseudomonadati</taxon>
        <taxon>Pseudomonadota</taxon>
        <taxon>Gammaproteobacteria</taxon>
        <taxon>Methylococcales</taxon>
        <taxon>Methylococcaceae</taxon>
        <taxon>Methylomagnum</taxon>
    </lineage>
</organism>
<dbReference type="InterPro" id="IPR029061">
    <property type="entry name" value="THDP-binding"/>
</dbReference>
<keyword evidence="10" id="KW-0784">Thiamine biosynthesis</keyword>
<keyword evidence="7" id="KW-0808">Transferase</keyword>
<dbReference type="EC" id="2.2.1.7" evidence="6"/>
<dbReference type="Pfam" id="PF02780">
    <property type="entry name" value="Transketolase_C"/>
    <property type="match status" value="1"/>
</dbReference>
<dbReference type="PANTHER" id="PTHR43322">
    <property type="entry name" value="1-D-DEOXYXYLULOSE 5-PHOSPHATE SYNTHASE-RELATED"/>
    <property type="match status" value="1"/>
</dbReference>
<evidence type="ECO:0000313" key="14">
    <source>
        <dbReference type="EMBL" id="SMF97384.1"/>
    </source>
</evidence>
<name>A0A1Y6DB75_9GAMM</name>
<evidence type="ECO:0000256" key="12">
    <source>
        <dbReference type="ARBA" id="ARBA00023229"/>
    </source>
</evidence>
<keyword evidence="11" id="KW-0786">Thiamine pyrophosphate</keyword>
<evidence type="ECO:0000256" key="9">
    <source>
        <dbReference type="ARBA" id="ARBA00022842"/>
    </source>
</evidence>
<dbReference type="PANTHER" id="PTHR43322:SF5">
    <property type="entry name" value="1-DEOXY-D-XYLULOSE-5-PHOSPHATE SYNTHASE, CHLOROPLASTIC"/>
    <property type="match status" value="1"/>
</dbReference>
<proteinExistence type="inferred from homology"/>
<evidence type="ECO:0000256" key="4">
    <source>
        <dbReference type="ARBA" id="ARBA00011081"/>
    </source>
</evidence>
<dbReference type="InterPro" id="IPR009014">
    <property type="entry name" value="Transketo_C/PFOR_II"/>
</dbReference>
<dbReference type="RefSeq" id="WP_085216419.1">
    <property type="nucleotide sequence ID" value="NZ_FXAM01000002.1"/>
</dbReference>
<evidence type="ECO:0000256" key="7">
    <source>
        <dbReference type="ARBA" id="ARBA00022679"/>
    </source>
</evidence>
<evidence type="ECO:0000256" key="10">
    <source>
        <dbReference type="ARBA" id="ARBA00022977"/>
    </source>
</evidence>
<comment type="cofactor">
    <cofactor evidence="1">
        <name>Mg(2+)</name>
        <dbReference type="ChEBI" id="CHEBI:18420"/>
    </cofactor>
</comment>
<sequence>MNTVPRSYEDILHSVALSDERFVALTAENRSAIRDLPAKLGERFIDFGICEQTLVGAAAGLALRGRIPVVHALATFLTLRAFEFIRTDVGIAHLPVKLVGTFTGFASEANGPTHQSLEDVALMRGIPGMQVWCPADAQDLALGLEAVLRDPAPCYIRYNAARPLAHHDAPFELGRAEIWSEGNDITLLTYGLLFGECLKAVALLRDTGLSVGLINMRMLKPVDTAAIAAAARRSKLLVTVEDHFQTGGLYSIVAETLVEQGVVVPVLPLAFAERWFKPALLADALAYEGFDAHGIAARVRERYARIEA</sequence>
<dbReference type="GO" id="GO:0009228">
    <property type="term" value="P:thiamine biosynthetic process"/>
    <property type="evidence" value="ECO:0007669"/>
    <property type="project" value="UniProtKB-KW"/>
</dbReference>
<keyword evidence="8" id="KW-0479">Metal-binding</keyword>
<evidence type="ECO:0000256" key="11">
    <source>
        <dbReference type="ARBA" id="ARBA00023052"/>
    </source>
</evidence>
<dbReference type="GO" id="GO:0046872">
    <property type="term" value="F:metal ion binding"/>
    <property type="evidence" value="ECO:0007669"/>
    <property type="project" value="UniProtKB-KW"/>
</dbReference>
<comment type="subunit">
    <text evidence="5">Homodimer.</text>
</comment>
<dbReference type="InterPro" id="IPR005477">
    <property type="entry name" value="Dxylulose-5-P_synthase"/>
</dbReference>
<dbReference type="Proteomes" id="UP000192923">
    <property type="component" value="Unassembled WGS sequence"/>
</dbReference>
<dbReference type="STRING" id="1760988.SAMN02949497_0410"/>
<evidence type="ECO:0000259" key="13">
    <source>
        <dbReference type="SMART" id="SM00861"/>
    </source>
</evidence>
<dbReference type="SUPFAM" id="SSF52922">
    <property type="entry name" value="TK C-terminal domain-like"/>
    <property type="match status" value="1"/>
</dbReference>
<feature type="domain" description="Transketolase-like pyrimidine-binding" evidence="13">
    <location>
        <begin position="2"/>
        <end position="166"/>
    </location>
</feature>
<evidence type="ECO:0000256" key="2">
    <source>
        <dbReference type="ARBA" id="ARBA00001964"/>
    </source>
</evidence>
<dbReference type="GO" id="GO:0019288">
    <property type="term" value="P:isopentenyl diphosphate biosynthetic process, methylerythritol 4-phosphate pathway"/>
    <property type="evidence" value="ECO:0007669"/>
    <property type="project" value="TreeGrafter"/>
</dbReference>